<evidence type="ECO:0000313" key="3">
    <source>
        <dbReference type="EMBL" id="QQM30416.1"/>
    </source>
</evidence>
<dbReference type="InterPro" id="IPR049349">
    <property type="entry name" value="DUF2264_N"/>
</dbReference>
<evidence type="ECO:0000313" key="4">
    <source>
        <dbReference type="Proteomes" id="UP000596083"/>
    </source>
</evidence>
<protein>
    <submittedName>
        <fullName evidence="3">DUF2264 domain-containing protein</fullName>
    </submittedName>
</protein>
<organism evidence="3 4">
    <name type="scientific">Martelella lutilitoris</name>
    <dbReference type="NCBI Taxonomy" id="2583532"/>
    <lineage>
        <taxon>Bacteria</taxon>
        <taxon>Pseudomonadati</taxon>
        <taxon>Pseudomonadota</taxon>
        <taxon>Alphaproteobacteria</taxon>
        <taxon>Hyphomicrobiales</taxon>
        <taxon>Aurantimonadaceae</taxon>
        <taxon>Martelella</taxon>
    </lineage>
</organism>
<dbReference type="PANTHER" id="PTHR35339">
    <property type="entry name" value="LINALOOL DEHYDRATASE_ISOMERASE DOMAIN-CONTAINING PROTEIN"/>
    <property type="match status" value="1"/>
</dbReference>
<accession>A0A7T7HJN9</accession>
<dbReference type="InterPro" id="IPR049237">
    <property type="entry name" value="DUF2264_C"/>
</dbReference>
<dbReference type="InterPro" id="IPR016624">
    <property type="entry name" value="UCP014753"/>
</dbReference>
<dbReference type="Pfam" id="PF10022">
    <property type="entry name" value="DUF2264"/>
    <property type="match status" value="1"/>
</dbReference>
<feature type="domain" description="DUF2264" evidence="2">
    <location>
        <begin position="395"/>
        <end position="587"/>
    </location>
</feature>
<feature type="domain" description="DUF2264" evidence="1">
    <location>
        <begin position="14"/>
        <end position="359"/>
    </location>
</feature>
<reference evidence="3 4" key="1">
    <citation type="submission" date="2020-12" db="EMBL/GenBank/DDBJ databases">
        <authorList>
            <person name="Zheng R.K."/>
            <person name="Sun C.M."/>
        </authorList>
    </citation>
    <scope>NUCLEOTIDE SEQUENCE [LARGE SCALE GENOMIC DNA]</scope>
    <source>
        <strain evidence="3 4">ZRK001</strain>
    </source>
</reference>
<evidence type="ECO:0000259" key="2">
    <source>
        <dbReference type="Pfam" id="PF20938"/>
    </source>
</evidence>
<gene>
    <name evidence="3" type="ORF">JET14_19485</name>
</gene>
<dbReference type="PANTHER" id="PTHR35339:SF4">
    <property type="entry name" value="LINALOOL DEHYDRATASE_ISOMERASE DOMAIN-CONTAINING PROTEIN"/>
    <property type="match status" value="1"/>
</dbReference>
<dbReference type="RefSeq" id="WP_200335763.1">
    <property type="nucleotide sequence ID" value="NZ_CP066786.1"/>
</dbReference>
<evidence type="ECO:0000259" key="1">
    <source>
        <dbReference type="Pfam" id="PF10022"/>
    </source>
</evidence>
<proteinExistence type="predicted"/>
<dbReference type="Pfam" id="PF20938">
    <property type="entry name" value="DUF2264_C"/>
    <property type="match status" value="1"/>
</dbReference>
<dbReference type="PIRSF" id="PIRSF014753">
    <property type="entry name" value="UCP014753"/>
    <property type="match status" value="1"/>
</dbReference>
<dbReference type="EMBL" id="CP066786">
    <property type="protein sequence ID" value="QQM30416.1"/>
    <property type="molecule type" value="Genomic_DNA"/>
</dbReference>
<name>A0A7T7HJN9_9HYPH</name>
<dbReference type="AlphaFoldDB" id="A0A7T7HJN9"/>
<sequence>MAYYSKFSENPMRTRTDFQTLVRDLIAPVAGYIERQGARVDFDEGAAVYPMASSSLEGVARPLWGLIPLTVGAGDDCGWWTLMRRVISEGTDPEHPDYWGPTQSPSQHSVEMAAIGVMLMAAPEAAFFPFSDREKDNLLRWLEEIQHVVLVDNNWLFFAVLVQEGLRKIGRADLIDQELQDRYIQRVSEWYLGDGWYGDGPTLPIDHYGAFAIHFYALLYVHFARDPKPALVKAFRERASAFLVPFSYWFAETGEGLMVGRSLTYRFAMAAFWGMAAVCELDGMSPGQIKGIWARQLRSWRDKPIFTADGLMTRGYYYPNLIMCEDYNSPTSPYWAMKAFMPLALSENSAFWQAEEEPLPCLQKVYPMPANNTIAQRIEGHSVVHYGAPVRADVQPDKYNKFAYSTNFGMEINALQYAEEFRFGDNILAFSFDRGINWQMRRSNSFSRLDGRTLSLGWSTGEQVVETTIEVADDGSFTRRHVFELARPAFVAESGFAVDQWYEEAEVLAPEAGAAEARLLMQDRDRVDIMKAEAVIAVRGANGLSAIRSLDAYPKFAGAARRTHTNLSAPRTVTPFLLARLPAGQHTLTHEFLVSSRRDTDIADLLD</sequence>
<dbReference type="KEGG" id="mlut:JET14_19485"/>
<dbReference type="Proteomes" id="UP000596083">
    <property type="component" value="Chromosome"/>
</dbReference>